<feature type="compositionally biased region" description="Low complexity" evidence="1">
    <location>
        <begin position="553"/>
        <end position="564"/>
    </location>
</feature>
<sequence length="1048" mass="120259">MNENVVKYEKKKKKKEYNNTNKDSHKNNKNTTKISENKYLQYGNKTEKRNGEQMSKIYYKVKKRSYRPIVNNNIFQVKIPNSGMKERHEVSTMIDEKRNKKLKECYFYPYSLPNPMIFGDNTHNETLTSINNSTPKNPFKYSYSYFAEGLKRKEKDQLLSNEYCNQYSSSHDTFIPDPKINSRIKGELQPNYQSVTSSQNSDFNPSLPSYHDSMETKYDYNNNFIPYDVDRNNSFNVSFQHSHFDNNIKFYSSNTNSTNNFYFNHYDHYNHSDRPSSHFHPIQSKSNQDWEEPTPFQNNYLYSPPHRNNYYSTIQIPFPESFKNKTDIGNKNLKSIMSPTKRNKGKYDQEENYHPQGMKRDYITSFSIDLPSYEDDQGRSLTQIKKIRGKGHQKTSLASLSLSQPTTNLNHNYALYDRLPSTTNHLSTTKNYNTHPQECHSNNNSTKITPPAKSIDNNSFSDSIKKKLSIPSLLYENPPTNSIKSQSDIGNSSTPTAYATEYQNDNGNPSTAIEYTVRSQSDNRNPSTTTTYTMKSQSGNGNPPTTYTTQSQNGNGNPPTTYTTQSQNGNEMKSFKKHDVQFIINSESPFIKSTHLSAPSNSFSTFSSSSLKNTKILDEASSSRACYYDTHPKEIIFPCEKKSNYEVENKRTIFSNAYSPSFDLNQTHSHYAPSPSFSPSPLAYPFYRVQSFSHSKRKDDLPLDHHQNYPSKPLTDSLLSPLATIPHSKHYSKMPSQHRPPISLDSTFPYHTTSKSFPFNNVSSSSKLSSRLSSSSQKNPYRSSSSINPPLSPTTTSSYNNNPIPTTILTTTPISNTNIKSDSKRSPFSYPSTMNHFNYLYSLKNENVNQQSFRYPKFSQPNSFLNNDNRSTRGQALINPTIKYLPSYSTFHTPSSSSSSSSSSISSYLSTKAIPSTTSYYPIPYYLKHKKNKDNYSSFYINTNLLKKSSLSPMLHHSRHVLPSYLFKNKQHSHNHKSNEKVIDLTKSEQYLRTMSQEDGCHTGGYIWNTEFLCKCNVTPHENIPIPSTTVKVDDIILTEEDLNFFKK</sequence>
<proteinExistence type="predicted"/>
<dbReference type="AlphaFoldDB" id="A0A1Y1VB41"/>
<reference evidence="2 3" key="2">
    <citation type="submission" date="2016-08" db="EMBL/GenBank/DDBJ databases">
        <title>Pervasive Adenine N6-methylation of Active Genes in Fungi.</title>
        <authorList>
            <consortium name="DOE Joint Genome Institute"/>
            <person name="Mondo S.J."/>
            <person name="Dannebaum R.O."/>
            <person name="Kuo R.C."/>
            <person name="Labutti K."/>
            <person name="Haridas S."/>
            <person name="Kuo A."/>
            <person name="Salamov A."/>
            <person name="Ahrendt S.R."/>
            <person name="Lipzen A."/>
            <person name="Sullivan W."/>
            <person name="Andreopoulos W.B."/>
            <person name="Clum A."/>
            <person name="Lindquist E."/>
            <person name="Daum C."/>
            <person name="Ramamoorthy G.K."/>
            <person name="Gryganskyi A."/>
            <person name="Culley D."/>
            <person name="Magnuson J.K."/>
            <person name="James T.Y."/>
            <person name="O'Malley M.A."/>
            <person name="Stajich J.E."/>
            <person name="Spatafora J.W."/>
            <person name="Visel A."/>
            <person name="Grigoriev I.V."/>
        </authorList>
    </citation>
    <scope>NUCLEOTIDE SEQUENCE [LARGE SCALE GENOMIC DNA]</scope>
    <source>
        <strain evidence="3">finn</strain>
    </source>
</reference>
<dbReference type="OrthoDB" id="2163621at2759"/>
<feature type="region of interest" description="Disordered" evidence="1">
    <location>
        <begin position="274"/>
        <end position="293"/>
    </location>
</feature>
<name>A0A1Y1VB41_9FUNG</name>
<gene>
    <name evidence="2" type="ORF">BCR36DRAFT_583060</name>
</gene>
<evidence type="ECO:0000313" key="3">
    <source>
        <dbReference type="Proteomes" id="UP000193719"/>
    </source>
</evidence>
<keyword evidence="3" id="KW-1185">Reference proteome</keyword>
<protein>
    <submittedName>
        <fullName evidence="2">Uncharacterized protein</fullName>
    </submittedName>
</protein>
<feature type="compositionally biased region" description="Polar residues" evidence="1">
    <location>
        <begin position="329"/>
        <end position="340"/>
    </location>
</feature>
<dbReference type="EMBL" id="MCFH01000018">
    <property type="protein sequence ID" value="ORX51516.1"/>
    <property type="molecule type" value="Genomic_DNA"/>
</dbReference>
<feature type="compositionally biased region" description="Basic and acidic residues" evidence="1">
    <location>
        <begin position="697"/>
        <end position="707"/>
    </location>
</feature>
<feature type="region of interest" description="Disordered" evidence="1">
    <location>
        <begin position="728"/>
        <end position="747"/>
    </location>
</feature>
<feature type="compositionally biased region" description="Low complexity" evidence="1">
    <location>
        <begin position="763"/>
        <end position="776"/>
    </location>
</feature>
<reference evidence="2 3" key="1">
    <citation type="submission" date="2016-08" db="EMBL/GenBank/DDBJ databases">
        <title>Genomes of anaerobic fungi encode conserved fungal cellulosomes for biomass hydrolysis.</title>
        <authorList>
            <consortium name="DOE Joint Genome Institute"/>
            <person name="Haitjema C.H."/>
            <person name="Gilmore S.P."/>
            <person name="Henske J.K."/>
            <person name="Solomon K.V."/>
            <person name="De Groot R."/>
            <person name="Kuo A."/>
            <person name="Mondo S.J."/>
            <person name="Salamov A.A."/>
            <person name="Labutti K."/>
            <person name="Zhao Z."/>
            <person name="Chiniquy J."/>
            <person name="Barry K."/>
            <person name="Brewer H.M."/>
            <person name="Purvine S.O."/>
            <person name="Wright A.T."/>
            <person name="Boxma B."/>
            <person name="Van Alen T."/>
            <person name="Hackstein J.H."/>
            <person name="Baker S.E."/>
            <person name="Grigoriev I.V."/>
            <person name="O'Malley M.A."/>
        </authorList>
    </citation>
    <scope>NUCLEOTIDE SEQUENCE [LARGE SCALE GENOMIC DNA]</scope>
    <source>
        <strain evidence="3">finn</strain>
    </source>
</reference>
<organism evidence="2 3">
    <name type="scientific">Piromyces finnis</name>
    <dbReference type="NCBI Taxonomy" id="1754191"/>
    <lineage>
        <taxon>Eukaryota</taxon>
        <taxon>Fungi</taxon>
        <taxon>Fungi incertae sedis</taxon>
        <taxon>Chytridiomycota</taxon>
        <taxon>Chytridiomycota incertae sedis</taxon>
        <taxon>Neocallimastigomycetes</taxon>
        <taxon>Neocallimastigales</taxon>
        <taxon>Neocallimastigaceae</taxon>
        <taxon>Piromyces</taxon>
    </lineage>
</organism>
<evidence type="ECO:0000313" key="2">
    <source>
        <dbReference type="EMBL" id="ORX51516.1"/>
    </source>
</evidence>
<feature type="region of interest" description="Disordered" evidence="1">
    <location>
        <begin position="434"/>
        <end position="460"/>
    </location>
</feature>
<feature type="region of interest" description="Disordered" evidence="1">
    <location>
        <begin position="475"/>
        <end position="568"/>
    </location>
</feature>
<feature type="compositionally biased region" description="Polar residues" evidence="1">
    <location>
        <begin position="777"/>
        <end position="799"/>
    </location>
</feature>
<accession>A0A1Y1VB41</accession>
<feature type="region of interest" description="Disordered" evidence="1">
    <location>
        <begin position="760"/>
        <end position="827"/>
    </location>
</feature>
<dbReference type="STRING" id="1754191.A0A1Y1VB41"/>
<feature type="compositionally biased region" description="Polar residues" evidence="1">
    <location>
        <begin position="434"/>
        <end position="448"/>
    </location>
</feature>
<feature type="compositionally biased region" description="Low complexity" evidence="1">
    <location>
        <begin position="800"/>
        <end position="819"/>
    </location>
</feature>
<dbReference type="Proteomes" id="UP000193719">
    <property type="component" value="Unassembled WGS sequence"/>
</dbReference>
<feature type="compositionally biased region" description="Polar residues" evidence="1">
    <location>
        <begin position="478"/>
        <end position="552"/>
    </location>
</feature>
<feature type="region of interest" description="Disordered" evidence="1">
    <location>
        <begin position="329"/>
        <end position="352"/>
    </location>
</feature>
<feature type="region of interest" description="Disordered" evidence="1">
    <location>
        <begin position="1"/>
        <end position="47"/>
    </location>
</feature>
<evidence type="ECO:0000256" key="1">
    <source>
        <dbReference type="SAM" id="MobiDB-lite"/>
    </source>
</evidence>
<feature type="region of interest" description="Disordered" evidence="1">
    <location>
        <begin position="697"/>
        <end position="718"/>
    </location>
</feature>
<comment type="caution">
    <text evidence="2">The sequence shown here is derived from an EMBL/GenBank/DDBJ whole genome shotgun (WGS) entry which is preliminary data.</text>
</comment>